<keyword evidence="9" id="KW-0282">Flagellum</keyword>
<sequence length="213" mass="23946">MAEAATDVYTTEELTALVQQWLDSEQQHTEQSERQWQVQSLDARIGQKECQHPLELSLPGQLRNRQTTVQIRCNAPAPWQLYVPARFSDVIEAVVARQNLRPGTPITAEMLQIEQRERRLLRGTIVTDPQQIIGARNRRSISLGQMVSLEDLCLVCRGDIVTINVNHATLNVSATGVAEQDGSLGDLISIRNRQSNQLIEAQVIAVNEVQVRY</sequence>
<dbReference type="InterPro" id="IPR017585">
    <property type="entry name" value="SAF_FlgA"/>
</dbReference>
<dbReference type="Gene3D" id="2.30.30.760">
    <property type="match status" value="1"/>
</dbReference>
<keyword evidence="9" id="KW-0969">Cilium</keyword>
<dbReference type="PANTHER" id="PTHR36307:SF1">
    <property type="entry name" value="FLAGELLA BASAL BODY P-RING FORMATION PROTEIN FLGA"/>
    <property type="match status" value="1"/>
</dbReference>
<evidence type="ECO:0000256" key="3">
    <source>
        <dbReference type="ARBA" id="ARBA00014754"/>
    </source>
</evidence>
<feature type="domain" description="SAF" evidence="8">
    <location>
        <begin position="91"/>
        <end position="153"/>
    </location>
</feature>
<dbReference type="PANTHER" id="PTHR36307">
    <property type="entry name" value="FLAGELLA BASAL BODY P-RING FORMATION PROTEIN FLGA"/>
    <property type="match status" value="1"/>
</dbReference>
<organism evidence="9 10">
    <name type="scientific">Alkalimonas collagenimarina</name>
    <dbReference type="NCBI Taxonomy" id="400390"/>
    <lineage>
        <taxon>Bacteria</taxon>
        <taxon>Pseudomonadati</taxon>
        <taxon>Pseudomonadota</taxon>
        <taxon>Gammaproteobacteria</taxon>
        <taxon>Alkalimonas</taxon>
    </lineage>
</organism>
<evidence type="ECO:0000313" key="10">
    <source>
        <dbReference type="Proteomes" id="UP001231616"/>
    </source>
</evidence>
<name>A0ABT9GXV0_9GAMM</name>
<keyword evidence="10" id="KW-1185">Reference proteome</keyword>
<dbReference type="InterPro" id="IPR041231">
    <property type="entry name" value="FlgA_N"/>
</dbReference>
<evidence type="ECO:0000256" key="6">
    <source>
        <dbReference type="ARBA" id="ARBA00025643"/>
    </source>
</evidence>
<evidence type="ECO:0000256" key="4">
    <source>
        <dbReference type="ARBA" id="ARBA00022729"/>
    </source>
</evidence>
<dbReference type="InterPro" id="IPR013974">
    <property type="entry name" value="SAF"/>
</dbReference>
<dbReference type="RefSeq" id="WP_305893135.1">
    <property type="nucleotide sequence ID" value="NZ_JAUZVZ010000007.1"/>
</dbReference>
<dbReference type="CDD" id="cd11614">
    <property type="entry name" value="SAF_CpaB_FlgA_like"/>
    <property type="match status" value="1"/>
</dbReference>
<dbReference type="Pfam" id="PF17656">
    <property type="entry name" value="ChapFlgA_N"/>
    <property type="match status" value="1"/>
</dbReference>
<evidence type="ECO:0000256" key="1">
    <source>
        <dbReference type="ARBA" id="ARBA00004418"/>
    </source>
</evidence>
<proteinExistence type="inferred from homology"/>
<dbReference type="SUPFAM" id="SSF51269">
    <property type="entry name" value="AFP III-like domain"/>
    <property type="match status" value="1"/>
</dbReference>
<comment type="function">
    <text evidence="6 7">Involved in the assembly process of the P-ring formation. It may associate with FlgF on the rod constituting a structure essential for the P-ring assembly or may act as a modulator protein for the P-ring assembly.</text>
</comment>
<keyword evidence="5 7" id="KW-0574">Periplasm</keyword>
<dbReference type="Proteomes" id="UP001231616">
    <property type="component" value="Unassembled WGS sequence"/>
</dbReference>
<dbReference type="SMART" id="SM00858">
    <property type="entry name" value="SAF"/>
    <property type="match status" value="1"/>
</dbReference>
<comment type="similarity">
    <text evidence="2 7">Belongs to the FlgA family.</text>
</comment>
<keyword evidence="9" id="KW-0966">Cell projection</keyword>
<dbReference type="InterPro" id="IPR036732">
    <property type="entry name" value="AFP_Neu5c_C_sf"/>
</dbReference>
<keyword evidence="4" id="KW-0732">Signal</keyword>
<evidence type="ECO:0000256" key="2">
    <source>
        <dbReference type="ARBA" id="ARBA00010474"/>
    </source>
</evidence>
<comment type="subcellular location">
    <subcellularLocation>
        <location evidence="1 7">Periplasm</location>
    </subcellularLocation>
</comment>
<accession>A0ABT9GXV0</accession>
<evidence type="ECO:0000256" key="7">
    <source>
        <dbReference type="RuleBase" id="RU362063"/>
    </source>
</evidence>
<dbReference type="EMBL" id="JAUZVZ010000007">
    <property type="protein sequence ID" value="MDP4535872.1"/>
    <property type="molecule type" value="Genomic_DNA"/>
</dbReference>
<dbReference type="InterPro" id="IPR039246">
    <property type="entry name" value="Flagellar_FlgA"/>
</dbReference>
<protein>
    <recommendedName>
        <fullName evidence="3 7">Flagella basal body P-ring formation protein FlgA</fullName>
    </recommendedName>
</protein>
<reference evidence="9 10" key="1">
    <citation type="submission" date="2023-08" db="EMBL/GenBank/DDBJ databases">
        <authorList>
            <person name="Joshi A."/>
            <person name="Thite S."/>
        </authorList>
    </citation>
    <scope>NUCLEOTIDE SEQUENCE [LARGE SCALE GENOMIC DNA]</scope>
    <source>
        <strain evidence="9 10">AC40</strain>
    </source>
</reference>
<dbReference type="NCBIfam" id="TIGR03170">
    <property type="entry name" value="flgA_cterm"/>
    <property type="match status" value="1"/>
</dbReference>
<evidence type="ECO:0000259" key="8">
    <source>
        <dbReference type="SMART" id="SM00858"/>
    </source>
</evidence>
<evidence type="ECO:0000256" key="5">
    <source>
        <dbReference type="ARBA" id="ARBA00022764"/>
    </source>
</evidence>
<evidence type="ECO:0000313" key="9">
    <source>
        <dbReference type="EMBL" id="MDP4535872.1"/>
    </source>
</evidence>
<dbReference type="Gene3D" id="3.90.1210.10">
    <property type="entry name" value="Antifreeze-like/N-acetylneuraminic acid synthase C-terminal domain"/>
    <property type="match status" value="1"/>
</dbReference>
<gene>
    <name evidence="9" type="primary">flgA</name>
    <name evidence="9" type="ORF">Q3O60_06715</name>
</gene>
<comment type="caution">
    <text evidence="9">The sequence shown here is derived from an EMBL/GenBank/DDBJ whole genome shotgun (WGS) entry which is preliminary data.</text>
</comment>
<dbReference type="Pfam" id="PF13144">
    <property type="entry name" value="ChapFlgA"/>
    <property type="match status" value="1"/>
</dbReference>
<keyword evidence="7" id="KW-1005">Bacterial flagellum biogenesis</keyword>